<evidence type="ECO:0000313" key="3">
    <source>
        <dbReference type="Proteomes" id="UP001629113"/>
    </source>
</evidence>
<evidence type="ECO:0000313" key="2">
    <source>
        <dbReference type="EMBL" id="KAL3422337.1"/>
    </source>
</evidence>
<comment type="caution">
    <text evidence="2">The sequence shown here is derived from an EMBL/GenBank/DDBJ whole genome shotgun (WGS) entry which is preliminary data.</text>
</comment>
<gene>
    <name evidence="2" type="ORF">PVAG01_06493</name>
</gene>
<reference evidence="2 3" key="1">
    <citation type="submission" date="2024-06" db="EMBL/GenBank/DDBJ databases">
        <title>Complete genome of Phlyctema vagabunda strain 19-DSS-EL-015.</title>
        <authorList>
            <person name="Fiorenzani C."/>
        </authorList>
    </citation>
    <scope>NUCLEOTIDE SEQUENCE [LARGE SCALE GENOMIC DNA]</scope>
    <source>
        <strain evidence="2 3">19-DSS-EL-015</strain>
    </source>
</reference>
<dbReference type="EMBL" id="JBFCZG010000005">
    <property type="protein sequence ID" value="KAL3422337.1"/>
    <property type="molecule type" value="Genomic_DNA"/>
</dbReference>
<keyword evidence="3" id="KW-1185">Reference proteome</keyword>
<sequence>MSVQGEDGSNAPDAPRMTMAEPATVSSELYNREEMTYPQSELEVRKLEYAASLAQLSVEAADSPEFAEFYGWLTKYVPRKYEIDERLLPRHPAASLNGQTNYQDWKSFWLAHLEHLNEARLDHLQRRVIDKITLTLL</sequence>
<proteinExistence type="predicted"/>
<feature type="region of interest" description="Disordered" evidence="1">
    <location>
        <begin position="1"/>
        <end position="32"/>
    </location>
</feature>
<accession>A0ABR4PG83</accession>
<name>A0ABR4PG83_9HELO</name>
<organism evidence="2 3">
    <name type="scientific">Phlyctema vagabunda</name>
    <dbReference type="NCBI Taxonomy" id="108571"/>
    <lineage>
        <taxon>Eukaryota</taxon>
        <taxon>Fungi</taxon>
        <taxon>Dikarya</taxon>
        <taxon>Ascomycota</taxon>
        <taxon>Pezizomycotina</taxon>
        <taxon>Leotiomycetes</taxon>
        <taxon>Helotiales</taxon>
        <taxon>Dermateaceae</taxon>
        <taxon>Phlyctema</taxon>
    </lineage>
</organism>
<evidence type="ECO:0000256" key="1">
    <source>
        <dbReference type="SAM" id="MobiDB-lite"/>
    </source>
</evidence>
<dbReference type="Proteomes" id="UP001629113">
    <property type="component" value="Unassembled WGS sequence"/>
</dbReference>
<protein>
    <submittedName>
        <fullName evidence="2">Uncharacterized protein</fullName>
    </submittedName>
</protein>